<dbReference type="RefSeq" id="WP_102171611.1">
    <property type="nucleotide sequence ID" value="NZ_NMQA01000046.1"/>
</dbReference>
<accession>A0A2N6KKG2</accession>
<dbReference type="Proteomes" id="UP000235025">
    <property type="component" value="Unassembled WGS sequence"/>
</dbReference>
<evidence type="ECO:0000313" key="2">
    <source>
        <dbReference type="Proteomes" id="UP000235025"/>
    </source>
</evidence>
<sequence>MTTTTTLNYSLRTLNIELLAIDLSTCSRCTGSLSNIEQAIARELAILVSGMKSRVQRGQQKFKELLQTCSQLQMDAVDNVIEYEMKDVQICRSCGLAK</sequence>
<organism evidence="1 2">
    <name type="scientific">Fischerella thermalis CCMEE 5268</name>
    <dbReference type="NCBI Taxonomy" id="2019662"/>
    <lineage>
        <taxon>Bacteria</taxon>
        <taxon>Bacillati</taxon>
        <taxon>Cyanobacteriota</taxon>
        <taxon>Cyanophyceae</taxon>
        <taxon>Nostocales</taxon>
        <taxon>Hapalosiphonaceae</taxon>
        <taxon>Fischerella</taxon>
    </lineage>
</organism>
<comment type="caution">
    <text evidence="1">The sequence shown here is derived from an EMBL/GenBank/DDBJ whole genome shotgun (WGS) entry which is preliminary data.</text>
</comment>
<proteinExistence type="predicted"/>
<gene>
    <name evidence="1" type="ORF">CEN50_04340</name>
</gene>
<dbReference type="EMBL" id="NMQA01000046">
    <property type="protein sequence ID" value="PMB00161.1"/>
    <property type="molecule type" value="Genomic_DNA"/>
</dbReference>
<evidence type="ECO:0000313" key="1">
    <source>
        <dbReference type="EMBL" id="PMB00161.1"/>
    </source>
</evidence>
<protein>
    <submittedName>
        <fullName evidence="1">Uncharacterized protein</fullName>
    </submittedName>
</protein>
<reference evidence="1 2" key="1">
    <citation type="submission" date="2017-07" db="EMBL/GenBank/DDBJ databases">
        <title>Genomes of Fischerella (Mastigocladus) sp. strains.</title>
        <authorList>
            <person name="Miller S.R."/>
        </authorList>
    </citation>
    <scope>NUCLEOTIDE SEQUENCE [LARGE SCALE GENOMIC DNA]</scope>
    <source>
        <strain evidence="1 2">CCMEE 5268</strain>
    </source>
</reference>
<dbReference type="AlphaFoldDB" id="A0A2N6KKG2"/>
<name>A0A2N6KKG2_9CYAN</name>